<dbReference type="Pfam" id="PF01098">
    <property type="entry name" value="FTSW_RODA_SPOVE"/>
    <property type="match status" value="1"/>
</dbReference>
<dbReference type="InterPro" id="IPR001182">
    <property type="entry name" value="FtsW/RodA"/>
</dbReference>
<evidence type="ECO:0000256" key="5">
    <source>
        <dbReference type="ARBA" id="ARBA00022676"/>
    </source>
</evidence>
<evidence type="ECO:0000256" key="9">
    <source>
        <dbReference type="ARBA" id="ARBA00022984"/>
    </source>
</evidence>
<evidence type="ECO:0000256" key="6">
    <source>
        <dbReference type="ARBA" id="ARBA00022679"/>
    </source>
</evidence>
<comment type="pathway">
    <text evidence="2">Cell wall biogenesis; peptidoglycan biosynthesis.</text>
</comment>
<keyword evidence="8" id="KW-0133">Cell shape</keyword>
<keyword evidence="5" id="KW-0328">Glycosyltransferase</keyword>
<comment type="similarity">
    <text evidence="16">Belongs to the SEDS family. FtsW subfamily.</text>
</comment>
<organism evidence="22 23">
    <name type="scientific">Candidatus Staskawiczbacteria bacterium RIFCSPHIGHO2_01_FULL_39_25</name>
    <dbReference type="NCBI Taxonomy" id="1802202"/>
    <lineage>
        <taxon>Bacteria</taxon>
        <taxon>Candidatus Staskawicziibacteriota</taxon>
    </lineage>
</organism>
<feature type="transmembrane region" description="Helical" evidence="21">
    <location>
        <begin position="150"/>
        <end position="168"/>
    </location>
</feature>
<feature type="transmembrane region" description="Helical" evidence="21">
    <location>
        <begin position="349"/>
        <end position="370"/>
    </location>
</feature>
<dbReference type="NCBIfam" id="TIGR02614">
    <property type="entry name" value="ftsW"/>
    <property type="match status" value="1"/>
</dbReference>
<evidence type="ECO:0000256" key="3">
    <source>
        <dbReference type="ARBA" id="ARBA00022475"/>
    </source>
</evidence>
<dbReference type="GO" id="GO:0008955">
    <property type="term" value="F:peptidoglycan glycosyltransferase activity"/>
    <property type="evidence" value="ECO:0007669"/>
    <property type="project" value="UniProtKB-EC"/>
</dbReference>
<feature type="transmembrane region" description="Helical" evidence="21">
    <location>
        <begin position="315"/>
        <end position="337"/>
    </location>
</feature>
<dbReference type="PANTHER" id="PTHR30474:SF2">
    <property type="entry name" value="PEPTIDOGLYCAN GLYCOSYLTRANSFERASE FTSW-RELATED"/>
    <property type="match status" value="1"/>
</dbReference>
<dbReference type="PANTHER" id="PTHR30474">
    <property type="entry name" value="CELL CYCLE PROTEIN"/>
    <property type="match status" value="1"/>
</dbReference>
<evidence type="ECO:0000256" key="16">
    <source>
        <dbReference type="ARBA" id="ARBA00038053"/>
    </source>
</evidence>
<keyword evidence="7 21" id="KW-0812">Transmembrane</keyword>
<evidence type="ECO:0000256" key="17">
    <source>
        <dbReference type="ARBA" id="ARBA00041185"/>
    </source>
</evidence>
<evidence type="ECO:0000313" key="22">
    <source>
        <dbReference type="EMBL" id="OGZ63624.1"/>
    </source>
</evidence>
<protein>
    <recommendedName>
        <fullName evidence="17">Probable peptidoglycan glycosyltransferase FtsW</fullName>
        <ecNumber evidence="19">2.4.99.28</ecNumber>
    </recommendedName>
    <alternativeName>
        <fullName evidence="18">Cell division protein FtsW</fullName>
    </alternativeName>
    <alternativeName>
        <fullName evidence="15">Cell wall polymerase</fullName>
    </alternativeName>
    <alternativeName>
        <fullName evidence="14">Peptidoglycan polymerase</fullName>
    </alternativeName>
</protein>
<evidence type="ECO:0000256" key="13">
    <source>
        <dbReference type="ARBA" id="ARBA00023316"/>
    </source>
</evidence>
<evidence type="ECO:0000256" key="2">
    <source>
        <dbReference type="ARBA" id="ARBA00004752"/>
    </source>
</evidence>
<dbReference type="GO" id="GO:0015648">
    <property type="term" value="F:lipid-linked peptidoglycan transporter activity"/>
    <property type="evidence" value="ECO:0007669"/>
    <property type="project" value="TreeGrafter"/>
</dbReference>
<dbReference type="Proteomes" id="UP000176855">
    <property type="component" value="Unassembled WGS sequence"/>
</dbReference>
<evidence type="ECO:0000256" key="18">
    <source>
        <dbReference type="ARBA" id="ARBA00041418"/>
    </source>
</evidence>
<evidence type="ECO:0000256" key="1">
    <source>
        <dbReference type="ARBA" id="ARBA00004651"/>
    </source>
</evidence>
<comment type="subcellular location">
    <subcellularLocation>
        <location evidence="1">Cell membrane</location>
        <topology evidence="1">Multi-pass membrane protein</topology>
    </subcellularLocation>
</comment>
<keyword evidence="11 21" id="KW-0472">Membrane</keyword>
<dbReference type="GO" id="GO:0005886">
    <property type="term" value="C:plasma membrane"/>
    <property type="evidence" value="ECO:0007669"/>
    <property type="project" value="UniProtKB-SubCell"/>
</dbReference>
<evidence type="ECO:0000256" key="12">
    <source>
        <dbReference type="ARBA" id="ARBA00023306"/>
    </source>
</evidence>
<evidence type="ECO:0000256" key="20">
    <source>
        <dbReference type="ARBA" id="ARBA00049902"/>
    </source>
</evidence>
<keyword evidence="4 22" id="KW-0132">Cell division</keyword>
<evidence type="ECO:0000256" key="11">
    <source>
        <dbReference type="ARBA" id="ARBA00023136"/>
    </source>
</evidence>
<evidence type="ECO:0000256" key="21">
    <source>
        <dbReference type="SAM" id="Phobius"/>
    </source>
</evidence>
<feature type="transmembrane region" description="Helical" evidence="21">
    <location>
        <begin position="73"/>
        <end position="92"/>
    </location>
</feature>
<dbReference type="STRING" id="1802202.A2730_03685"/>
<dbReference type="GO" id="GO:0032153">
    <property type="term" value="C:cell division site"/>
    <property type="evidence" value="ECO:0007669"/>
    <property type="project" value="TreeGrafter"/>
</dbReference>
<evidence type="ECO:0000256" key="10">
    <source>
        <dbReference type="ARBA" id="ARBA00022989"/>
    </source>
</evidence>
<dbReference type="GO" id="GO:0051301">
    <property type="term" value="P:cell division"/>
    <property type="evidence" value="ECO:0007669"/>
    <property type="project" value="UniProtKB-KW"/>
</dbReference>
<proteinExistence type="inferred from homology"/>
<accession>A0A1G2HM68</accession>
<keyword evidence="6" id="KW-0808">Transferase</keyword>
<keyword evidence="3" id="KW-1003">Cell membrane</keyword>
<keyword evidence="13" id="KW-0961">Cell wall biogenesis/degradation</keyword>
<dbReference type="AlphaFoldDB" id="A0A1G2HM68"/>
<comment type="caution">
    <text evidence="22">The sequence shown here is derived from an EMBL/GenBank/DDBJ whole genome shotgun (WGS) entry which is preliminary data.</text>
</comment>
<sequence>MNRRINYYFLITVIFLVVFGFLFLSALSAIASLRTFGNTNYYLFHQLFALFIGLVAGLVLYKIPLSFLKKASPFLLAANILLLVVVFLPGMGSKFGGAQRWISIGGASFQPSEFLKITAVLYLSAWLSNKFSEHSKKSWMSLAKKGYDNLIKVYVPFLCLLGIIAITLYFQKDASTLGIISISLLVVYFAAGTPLWHTMVSVAGGISAGIMLIIVEPYRVQRFLVFLHPETDPLGIGFHIRQSLMAIGSGGIFGKGLGMSTQKFGFLPEAMSDSVFSILGEETGIIGTSILILLFIVFLWQSLKIANATSDKFSRLTAIGIATWIVTQAFMNIASNIGVFPVSGIPLPFFSYGGSHLMAELMGIGILLNISKHG</sequence>
<comment type="catalytic activity">
    <reaction evidence="20">
        <text>[GlcNAc-(1-&gt;4)-Mur2Ac(oyl-L-Ala-gamma-D-Glu-L-Lys-D-Ala-D-Ala)](n)-di-trans,octa-cis-undecaprenyl diphosphate + beta-D-GlcNAc-(1-&gt;4)-Mur2Ac(oyl-L-Ala-gamma-D-Glu-L-Lys-D-Ala-D-Ala)-di-trans,octa-cis-undecaprenyl diphosphate = [GlcNAc-(1-&gt;4)-Mur2Ac(oyl-L-Ala-gamma-D-Glu-L-Lys-D-Ala-D-Ala)](n+1)-di-trans,octa-cis-undecaprenyl diphosphate + di-trans,octa-cis-undecaprenyl diphosphate + H(+)</text>
        <dbReference type="Rhea" id="RHEA:23708"/>
        <dbReference type="Rhea" id="RHEA-COMP:9602"/>
        <dbReference type="Rhea" id="RHEA-COMP:9603"/>
        <dbReference type="ChEBI" id="CHEBI:15378"/>
        <dbReference type="ChEBI" id="CHEBI:58405"/>
        <dbReference type="ChEBI" id="CHEBI:60033"/>
        <dbReference type="ChEBI" id="CHEBI:78435"/>
        <dbReference type="EC" id="2.4.99.28"/>
    </reaction>
</comment>
<evidence type="ECO:0000256" key="19">
    <source>
        <dbReference type="ARBA" id="ARBA00044770"/>
    </source>
</evidence>
<evidence type="ECO:0000256" key="15">
    <source>
        <dbReference type="ARBA" id="ARBA00033270"/>
    </source>
</evidence>
<evidence type="ECO:0000256" key="7">
    <source>
        <dbReference type="ARBA" id="ARBA00022692"/>
    </source>
</evidence>
<reference evidence="22 23" key="1">
    <citation type="journal article" date="2016" name="Nat. Commun.">
        <title>Thousands of microbial genomes shed light on interconnected biogeochemical processes in an aquifer system.</title>
        <authorList>
            <person name="Anantharaman K."/>
            <person name="Brown C.T."/>
            <person name="Hug L.A."/>
            <person name="Sharon I."/>
            <person name="Castelle C.J."/>
            <person name="Probst A.J."/>
            <person name="Thomas B.C."/>
            <person name="Singh A."/>
            <person name="Wilkins M.J."/>
            <person name="Karaoz U."/>
            <person name="Brodie E.L."/>
            <person name="Williams K.H."/>
            <person name="Hubbard S.S."/>
            <person name="Banfield J.F."/>
        </authorList>
    </citation>
    <scope>NUCLEOTIDE SEQUENCE [LARGE SCALE GENOMIC DNA]</scope>
</reference>
<evidence type="ECO:0000256" key="4">
    <source>
        <dbReference type="ARBA" id="ARBA00022618"/>
    </source>
</evidence>
<feature type="transmembrane region" description="Helical" evidence="21">
    <location>
        <begin position="42"/>
        <end position="61"/>
    </location>
</feature>
<keyword evidence="10 21" id="KW-1133">Transmembrane helix</keyword>
<dbReference type="EMBL" id="MHOO01000012">
    <property type="protein sequence ID" value="OGZ63624.1"/>
    <property type="molecule type" value="Genomic_DNA"/>
</dbReference>
<evidence type="ECO:0000256" key="14">
    <source>
        <dbReference type="ARBA" id="ARBA00032370"/>
    </source>
</evidence>
<keyword evidence="12" id="KW-0131">Cell cycle</keyword>
<evidence type="ECO:0000256" key="8">
    <source>
        <dbReference type="ARBA" id="ARBA00022960"/>
    </source>
</evidence>
<evidence type="ECO:0000313" key="23">
    <source>
        <dbReference type="Proteomes" id="UP000176855"/>
    </source>
</evidence>
<dbReference type="EC" id="2.4.99.28" evidence="19"/>
<feature type="transmembrane region" description="Helical" evidence="21">
    <location>
        <begin position="7"/>
        <end position="30"/>
    </location>
</feature>
<dbReference type="GO" id="GO:0009252">
    <property type="term" value="P:peptidoglycan biosynthetic process"/>
    <property type="evidence" value="ECO:0007669"/>
    <property type="project" value="UniProtKB-KW"/>
</dbReference>
<name>A0A1G2HM68_9BACT</name>
<dbReference type="GO" id="GO:0008360">
    <property type="term" value="P:regulation of cell shape"/>
    <property type="evidence" value="ECO:0007669"/>
    <property type="project" value="UniProtKB-KW"/>
</dbReference>
<dbReference type="InterPro" id="IPR013437">
    <property type="entry name" value="FtsW"/>
</dbReference>
<keyword evidence="9" id="KW-0573">Peptidoglycan synthesis</keyword>
<feature type="transmembrane region" description="Helical" evidence="21">
    <location>
        <begin position="284"/>
        <end position="303"/>
    </location>
</feature>
<gene>
    <name evidence="22" type="ORF">A2730_03685</name>
</gene>
<feature type="transmembrane region" description="Helical" evidence="21">
    <location>
        <begin position="174"/>
        <end position="191"/>
    </location>
</feature>
<dbReference type="GO" id="GO:0071555">
    <property type="term" value="P:cell wall organization"/>
    <property type="evidence" value="ECO:0007669"/>
    <property type="project" value="UniProtKB-KW"/>
</dbReference>